<gene>
    <name evidence="1" type="ORF">IFO66_16800</name>
</gene>
<dbReference type="InterPro" id="IPR025678">
    <property type="entry name" value="Imm3"/>
</dbReference>
<dbReference type="Pfam" id="PF14425">
    <property type="entry name" value="Imm3"/>
    <property type="match status" value="2"/>
</dbReference>
<name>A0ABR9B446_9BACL</name>
<dbReference type="RefSeq" id="WP_192026280.1">
    <property type="nucleotide sequence ID" value="NZ_JACYTN010000017.1"/>
</dbReference>
<proteinExistence type="predicted"/>
<evidence type="ECO:0000313" key="1">
    <source>
        <dbReference type="EMBL" id="MBD8499956.1"/>
    </source>
</evidence>
<accession>A0ABR9B446</accession>
<protein>
    <submittedName>
        <fullName evidence="1">Uncharacterized protein</fullName>
    </submittedName>
</protein>
<keyword evidence="2" id="KW-1185">Reference proteome</keyword>
<organism evidence="1 2">
    <name type="scientific">Paenibacillus arenosi</name>
    <dbReference type="NCBI Taxonomy" id="2774142"/>
    <lineage>
        <taxon>Bacteria</taxon>
        <taxon>Bacillati</taxon>
        <taxon>Bacillota</taxon>
        <taxon>Bacilli</taxon>
        <taxon>Bacillales</taxon>
        <taxon>Paenibacillaceae</taxon>
        <taxon>Paenibacillus</taxon>
    </lineage>
</organism>
<dbReference type="EMBL" id="JACYTN010000017">
    <property type="protein sequence ID" value="MBD8499956.1"/>
    <property type="molecule type" value="Genomic_DNA"/>
</dbReference>
<evidence type="ECO:0000313" key="2">
    <source>
        <dbReference type="Proteomes" id="UP000634529"/>
    </source>
</evidence>
<reference evidence="1 2" key="1">
    <citation type="submission" date="2020-09" db="EMBL/GenBank/DDBJ databases">
        <title>Paenibacillus sp. CAU 1523 isolated from sand of Haeundae Beach.</title>
        <authorList>
            <person name="Kim W."/>
        </authorList>
    </citation>
    <scope>NUCLEOTIDE SEQUENCE [LARGE SCALE GENOMIC DNA]</scope>
    <source>
        <strain evidence="1 2">CAU 1523</strain>
    </source>
</reference>
<sequence>MAYSYEEYLEYINESYYEYKEDEKMSNKEAIARTFNEYDLLMKNSETDKAIISVAIAEILVSHSKVLSTFKDYLMKTLLELDLKLIEQDHKLTREQYIDLISREEQVYKQLEVMPSDYYPRVCWHYEELTDEVNRFFVQINTGNLSDEEIVTKVLKRFERDCTNTLSEKIIVYVTLAENLLKLKYTQIEEMQRIKQELQLFNVTDIRDEQLVEEEQKKLLIRIDTLLAQLNNIT</sequence>
<comment type="caution">
    <text evidence="1">The sequence shown here is derived from an EMBL/GenBank/DDBJ whole genome shotgun (WGS) entry which is preliminary data.</text>
</comment>
<dbReference type="Proteomes" id="UP000634529">
    <property type="component" value="Unassembled WGS sequence"/>
</dbReference>